<reference evidence="9" key="1">
    <citation type="submission" date="2022-07" db="EMBL/GenBank/DDBJ databases">
        <authorList>
            <person name="Trinca V."/>
            <person name="Uliana J.V.C."/>
            <person name="Torres T.T."/>
            <person name="Ward R.J."/>
            <person name="Monesi N."/>
        </authorList>
    </citation>
    <scope>NUCLEOTIDE SEQUENCE</scope>
    <source>
        <strain evidence="9">HSMRA1968</strain>
        <tissue evidence="9">Whole embryos</tissue>
    </source>
</reference>
<dbReference type="GO" id="GO:0005886">
    <property type="term" value="C:plasma membrane"/>
    <property type="evidence" value="ECO:0007669"/>
    <property type="project" value="TreeGrafter"/>
</dbReference>
<dbReference type="InterPro" id="IPR002859">
    <property type="entry name" value="PKD/REJ-like"/>
</dbReference>
<dbReference type="SMART" id="SM00308">
    <property type="entry name" value="LH2"/>
    <property type="match status" value="1"/>
</dbReference>
<evidence type="ECO:0000256" key="2">
    <source>
        <dbReference type="ARBA" id="ARBA00022692"/>
    </source>
</evidence>
<dbReference type="Pfam" id="PF02010">
    <property type="entry name" value="REJ"/>
    <property type="match status" value="1"/>
</dbReference>
<evidence type="ECO:0000256" key="6">
    <source>
        <dbReference type="PROSITE-ProRule" id="PRU00152"/>
    </source>
</evidence>
<keyword evidence="3" id="KW-0677">Repeat</keyword>
<dbReference type="PANTHER" id="PTHR46730:SF1">
    <property type="entry name" value="PLAT DOMAIN-CONTAINING PROTEIN"/>
    <property type="match status" value="1"/>
</dbReference>
<dbReference type="Gene3D" id="2.60.220.50">
    <property type="match status" value="1"/>
</dbReference>
<dbReference type="EMBL" id="WJQU01000004">
    <property type="protein sequence ID" value="KAJ6636310.1"/>
    <property type="molecule type" value="Genomic_DNA"/>
</dbReference>
<evidence type="ECO:0000256" key="4">
    <source>
        <dbReference type="ARBA" id="ARBA00022989"/>
    </source>
</evidence>
<organism evidence="9 10">
    <name type="scientific">Pseudolycoriella hygida</name>
    <dbReference type="NCBI Taxonomy" id="35572"/>
    <lineage>
        <taxon>Eukaryota</taxon>
        <taxon>Metazoa</taxon>
        <taxon>Ecdysozoa</taxon>
        <taxon>Arthropoda</taxon>
        <taxon>Hexapoda</taxon>
        <taxon>Insecta</taxon>
        <taxon>Pterygota</taxon>
        <taxon>Neoptera</taxon>
        <taxon>Endopterygota</taxon>
        <taxon>Diptera</taxon>
        <taxon>Nematocera</taxon>
        <taxon>Sciaroidea</taxon>
        <taxon>Sciaridae</taxon>
        <taxon>Pseudolycoriella</taxon>
    </lineage>
</organism>
<dbReference type="Pfam" id="PF01477">
    <property type="entry name" value="PLAT"/>
    <property type="match status" value="1"/>
</dbReference>
<dbReference type="PANTHER" id="PTHR46730">
    <property type="entry name" value="POLYCYSTIN-1"/>
    <property type="match status" value="1"/>
</dbReference>
<dbReference type="AlphaFoldDB" id="A0A9Q0RW23"/>
<keyword evidence="2 7" id="KW-0812">Transmembrane</keyword>
<sequence length="893" mass="101069">MKTASTSEPVLQKIDIVESFSNILQIKCVRNCRSRIINPSSVFHVKAICLTCNDKLQNFQWIISNSIKRAPVLTDSSRLVIEPHTLTSESTYVFQVSLQNGNGSASFKATALKAVGGNCKVHPSKGEEVFTKFKFTCNYYLHTLFQGETAILQTNSHTFTSKLNANEKISIKALDHVGHDQLISIEVDVKEPQSLNTAEEISEIFTSKNETLDLARMIKDSKSAAFVLINTVASRLSNINPVQATDIVSRILDLVIEHPMISFEDISPISNSLKNLLVPIQMNHTIGLKCGKILSKISNQLQIYDDDVSHPDFISCTKNVLSAVSEMIHPFETIPPVQIVDSLISNEYHVEDYKYYGELDFGIFEKLENLEEMTLAIVKIINALTSHAAKSFYPMESLNDANVNDIQFEVLPFDNETIRNNGNQLKINGRAAEVTMSKKLLSYFVNESSISCTFFTKNPMWWFPDETEINSDVVGVSIYDQDQNALGVTNLPQPIEILFQIKNITQVSHNGTLQSTTDMATYKIKCPINGLVFINFTHLVPDSSVKVYFKSQPLKSSEILDENHAMIVDGANLQPNGSSFSYTCSNCDVNSLVYMSIVPYGTGNDSSRRIEFSFQLNSVQCLHWVLNSWKPDGCLVDAELSTFHQIYCKCSHLSMFAVKHQKSEYCLVRSDNNVPRKSVLWILILLLVILFGILTLWAWRQDQLDKKSSKLVYLSDGHVGSSPYPYAVTVVTGTRFNAKTTSHVGIKIHGNDFVTQIIPLFHREGQLFERGSINTFTIATRKSLGRIRKITLCYHCYGSYPSWYCEAVIIRDLQRNEEWNFDVNRWFLKDTIASINAISEVEYYQKQRLFRLHWANLVHNTYSLFSICLSRSDRHMSRVEKVYVLFVSIVVGL</sequence>
<evidence type="ECO:0000256" key="1">
    <source>
        <dbReference type="ARBA" id="ARBA00004370"/>
    </source>
</evidence>
<dbReference type="Gene3D" id="2.60.60.20">
    <property type="entry name" value="PLAT/LH2 domain"/>
    <property type="match status" value="1"/>
</dbReference>
<dbReference type="GO" id="GO:0006816">
    <property type="term" value="P:calcium ion transport"/>
    <property type="evidence" value="ECO:0007669"/>
    <property type="project" value="TreeGrafter"/>
</dbReference>
<protein>
    <submittedName>
        <fullName evidence="9">Polycystic kidney disease 1-related protein</fullName>
    </submittedName>
</protein>
<comment type="subcellular location">
    <subcellularLocation>
        <location evidence="1">Membrane</location>
    </subcellularLocation>
</comment>
<keyword evidence="4 7" id="KW-1133">Transmembrane helix</keyword>
<comment type="caution">
    <text evidence="6">Lacks conserved residue(s) required for the propagation of feature annotation.</text>
</comment>
<comment type="caution">
    <text evidence="9">The sequence shown here is derived from an EMBL/GenBank/DDBJ whole genome shotgun (WGS) entry which is preliminary data.</text>
</comment>
<dbReference type="InterPro" id="IPR001024">
    <property type="entry name" value="PLAT/LH2_dom"/>
</dbReference>
<feature type="domain" description="PLAT" evidence="8">
    <location>
        <begin position="724"/>
        <end position="841"/>
    </location>
</feature>
<dbReference type="GO" id="GO:0005261">
    <property type="term" value="F:monoatomic cation channel activity"/>
    <property type="evidence" value="ECO:0007669"/>
    <property type="project" value="TreeGrafter"/>
</dbReference>
<keyword evidence="5 7" id="KW-0472">Membrane</keyword>
<dbReference type="InterPro" id="IPR036392">
    <property type="entry name" value="PLAT/LH2_dom_sf"/>
</dbReference>
<evidence type="ECO:0000256" key="7">
    <source>
        <dbReference type="SAM" id="Phobius"/>
    </source>
</evidence>
<dbReference type="PROSITE" id="PS50095">
    <property type="entry name" value="PLAT"/>
    <property type="match status" value="1"/>
</dbReference>
<evidence type="ECO:0000256" key="5">
    <source>
        <dbReference type="ARBA" id="ARBA00023136"/>
    </source>
</evidence>
<feature type="transmembrane region" description="Helical" evidence="7">
    <location>
        <begin position="679"/>
        <end position="699"/>
    </location>
</feature>
<dbReference type="Pfam" id="PF01825">
    <property type="entry name" value="GPS"/>
    <property type="match status" value="1"/>
</dbReference>
<evidence type="ECO:0000256" key="3">
    <source>
        <dbReference type="ARBA" id="ARBA00022737"/>
    </source>
</evidence>
<dbReference type="OrthoDB" id="2121937at2759"/>
<dbReference type="InterPro" id="IPR000203">
    <property type="entry name" value="GPS"/>
</dbReference>
<dbReference type="InterPro" id="IPR046338">
    <property type="entry name" value="GAIN_dom_sf"/>
</dbReference>
<evidence type="ECO:0000259" key="8">
    <source>
        <dbReference type="PROSITE" id="PS50095"/>
    </source>
</evidence>
<keyword evidence="10" id="KW-1185">Reference proteome</keyword>
<gene>
    <name evidence="9" type="primary">PK1L</name>
    <name evidence="9" type="ORF">Bhyg_14898</name>
</gene>
<feature type="non-terminal residue" evidence="9">
    <location>
        <position position="893"/>
    </location>
</feature>
<evidence type="ECO:0000313" key="10">
    <source>
        <dbReference type="Proteomes" id="UP001151699"/>
    </source>
</evidence>
<name>A0A9Q0RW23_9DIPT</name>
<dbReference type="SUPFAM" id="SSF49723">
    <property type="entry name" value="Lipase/lipooxygenase domain (PLAT/LH2 domain)"/>
    <property type="match status" value="1"/>
</dbReference>
<proteinExistence type="predicted"/>
<dbReference type="Proteomes" id="UP001151699">
    <property type="component" value="Chromosome C"/>
</dbReference>
<evidence type="ECO:0000313" key="9">
    <source>
        <dbReference type="EMBL" id="KAJ6636310.1"/>
    </source>
</evidence>
<accession>A0A9Q0RW23</accession>